<dbReference type="Pfam" id="PF03734">
    <property type="entry name" value="YkuD"/>
    <property type="match status" value="1"/>
</dbReference>
<keyword evidence="5 7" id="KW-0573">Peptidoglycan synthesis</keyword>
<dbReference type="PANTHER" id="PTHR36699">
    <property type="entry name" value="LD-TRANSPEPTIDASE"/>
    <property type="match status" value="1"/>
</dbReference>
<comment type="caution">
    <text evidence="10">The sequence shown here is derived from an EMBL/GenBank/DDBJ whole genome shotgun (WGS) entry which is preliminary data.</text>
</comment>
<keyword evidence="6 7" id="KW-0961">Cell wall biogenesis/degradation</keyword>
<name>A0AAE3P0W8_9BACT</name>
<evidence type="ECO:0000256" key="2">
    <source>
        <dbReference type="ARBA" id="ARBA00005992"/>
    </source>
</evidence>
<dbReference type="RefSeq" id="WP_321536114.1">
    <property type="nucleotide sequence ID" value="NZ_JARGDL010000012.1"/>
</dbReference>
<evidence type="ECO:0000256" key="3">
    <source>
        <dbReference type="ARBA" id="ARBA00022679"/>
    </source>
</evidence>
<evidence type="ECO:0000259" key="9">
    <source>
        <dbReference type="PROSITE" id="PS52029"/>
    </source>
</evidence>
<dbReference type="InterPro" id="IPR005490">
    <property type="entry name" value="LD_TPept_cat_dom"/>
</dbReference>
<dbReference type="GO" id="GO:0008360">
    <property type="term" value="P:regulation of cell shape"/>
    <property type="evidence" value="ECO:0007669"/>
    <property type="project" value="UniProtKB-UniRule"/>
</dbReference>
<evidence type="ECO:0000256" key="4">
    <source>
        <dbReference type="ARBA" id="ARBA00022960"/>
    </source>
</evidence>
<keyword evidence="11" id="KW-1185">Reference proteome</keyword>
<organism evidence="10 11">
    <name type="scientific">Stygiobacter electus</name>
    <dbReference type="NCBI Taxonomy" id="3032292"/>
    <lineage>
        <taxon>Bacteria</taxon>
        <taxon>Pseudomonadati</taxon>
        <taxon>Ignavibacteriota</taxon>
        <taxon>Ignavibacteria</taxon>
        <taxon>Ignavibacteriales</taxon>
        <taxon>Melioribacteraceae</taxon>
        <taxon>Stygiobacter</taxon>
    </lineage>
</organism>
<comment type="pathway">
    <text evidence="1 7">Cell wall biogenesis; peptidoglycan biosynthesis.</text>
</comment>
<keyword evidence="8" id="KW-0812">Transmembrane</keyword>
<gene>
    <name evidence="10" type="ORF">P0M35_09290</name>
</gene>
<keyword evidence="4 7" id="KW-0133">Cell shape</keyword>
<keyword evidence="3" id="KW-0808">Transferase</keyword>
<dbReference type="CDD" id="cd16913">
    <property type="entry name" value="YkuD_like"/>
    <property type="match status" value="1"/>
</dbReference>
<dbReference type="Gene3D" id="2.40.440.10">
    <property type="entry name" value="L,D-transpeptidase catalytic domain-like"/>
    <property type="match status" value="1"/>
</dbReference>
<dbReference type="InterPro" id="IPR038063">
    <property type="entry name" value="Transpep_catalytic_dom"/>
</dbReference>
<evidence type="ECO:0000313" key="10">
    <source>
        <dbReference type="EMBL" id="MDF1612344.1"/>
    </source>
</evidence>
<evidence type="ECO:0000313" key="11">
    <source>
        <dbReference type="Proteomes" id="UP001221302"/>
    </source>
</evidence>
<dbReference type="EMBL" id="JARGDL010000012">
    <property type="protein sequence ID" value="MDF1612344.1"/>
    <property type="molecule type" value="Genomic_DNA"/>
</dbReference>
<comment type="caution">
    <text evidence="7">Lacks conserved residue(s) required for the propagation of feature annotation.</text>
</comment>
<dbReference type="AlphaFoldDB" id="A0AAE3P0W8"/>
<evidence type="ECO:0000256" key="7">
    <source>
        <dbReference type="PROSITE-ProRule" id="PRU01373"/>
    </source>
</evidence>
<feature type="domain" description="L,D-TPase catalytic" evidence="9">
    <location>
        <begin position="48"/>
        <end position="207"/>
    </location>
</feature>
<evidence type="ECO:0000256" key="1">
    <source>
        <dbReference type="ARBA" id="ARBA00004752"/>
    </source>
</evidence>
<dbReference type="SUPFAM" id="SSF141523">
    <property type="entry name" value="L,D-transpeptidase catalytic domain-like"/>
    <property type="match status" value="1"/>
</dbReference>
<protein>
    <submittedName>
        <fullName evidence="10">L,D-transpeptidase</fullName>
    </submittedName>
</protein>
<dbReference type="GO" id="GO:0016740">
    <property type="term" value="F:transferase activity"/>
    <property type="evidence" value="ECO:0007669"/>
    <property type="project" value="UniProtKB-KW"/>
</dbReference>
<comment type="similarity">
    <text evidence="2">Belongs to the YkuD family.</text>
</comment>
<dbReference type="GO" id="GO:0009252">
    <property type="term" value="P:peptidoglycan biosynthetic process"/>
    <property type="evidence" value="ECO:0007669"/>
    <property type="project" value="UniProtKB-KW"/>
</dbReference>
<evidence type="ECO:0000256" key="8">
    <source>
        <dbReference type="SAM" id="Phobius"/>
    </source>
</evidence>
<evidence type="ECO:0000256" key="5">
    <source>
        <dbReference type="ARBA" id="ARBA00022984"/>
    </source>
</evidence>
<reference evidence="10" key="1">
    <citation type="submission" date="2023-03" db="EMBL/GenBank/DDBJ databases">
        <title>Stygiobacter electus gen. nov., sp. nov., facultatively anaerobic thermotolerant bacterium of the class Ignavibacteria from a well of Yessentuki mineral water deposit.</title>
        <authorList>
            <person name="Podosokorskaya O.A."/>
            <person name="Elcheninov A.G."/>
            <person name="Petrova N.F."/>
            <person name="Zavarzina D.G."/>
            <person name="Kublanov I.V."/>
            <person name="Merkel A.Y."/>
        </authorList>
    </citation>
    <scope>NUCLEOTIDE SEQUENCE</scope>
    <source>
        <strain evidence="10">09-Me</strain>
    </source>
</reference>
<keyword evidence="8" id="KW-1133">Transmembrane helix</keyword>
<dbReference type="PROSITE" id="PS52029">
    <property type="entry name" value="LD_TPASE"/>
    <property type="match status" value="1"/>
</dbReference>
<keyword evidence="8" id="KW-0472">Membrane</keyword>
<proteinExistence type="inferred from homology"/>
<sequence length="209" mass="23833">MLKNIVYIFGSVVIFFAGMVFYGMILNIKEITLKDAMIEKGVSQILEPQIIIDKKKFTLYLYNNKKLIKTYKASFGKNQSIVKTNKNDNVTPIGDYKICDKSSSTKYYKELKLDYPNINDASEALTRNYINKDEFDAIILAHQKNECTPKETSLGANISIHGIGEYDFIFRNLPFTFNWTNGSIAVSNESIDELYSVVKIGTPVKITYK</sequence>
<accession>A0AAE3P0W8</accession>
<feature type="transmembrane region" description="Helical" evidence="8">
    <location>
        <begin position="6"/>
        <end position="28"/>
    </location>
</feature>
<dbReference type="PANTHER" id="PTHR36699:SF1">
    <property type="entry name" value="L,D-TRANSPEPTIDASE YAFK-RELATED"/>
    <property type="match status" value="1"/>
</dbReference>
<dbReference type="Proteomes" id="UP001221302">
    <property type="component" value="Unassembled WGS sequence"/>
</dbReference>
<dbReference type="GO" id="GO:0071555">
    <property type="term" value="P:cell wall organization"/>
    <property type="evidence" value="ECO:0007669"/>
    <property type="project" value="UniProtKB-UniRule"/>
</dbReference>
<dbReference type="GO" id="GO:0004180">
    <property type="term" value="F:carboxypeptidase activity"/>
    <property type="evidence" value="ECO:0007669"/>
    <property type="project" value="UniProtKB-ARBA"/>
</dbReference>
<evidence type="ECO:0000256" key="6">
    <source>
        <dbReference type="ARBA" id="ARBA00023316"/>
    </source>
</evidence>